<organism evidence="2 3">
    <name type="scientific">Arthrobacter stackebrandtii</name>
    <dbReference type="NCBI Taxonomy" id="272161"/>
    <lineage>
        <taxon>Bacteria</taxon>
        <taxon>Bacillati</taxon>
        <taxon>Actinomycetota</taxon>
        <taxon>Actinomycetes</taxon>
        <taxon>Micrococcales</taxon>
        <taxon>Micrococcaceae</taxon>
        <taxon>Arthrobacter</taxon>
    </lineage>
</organism>
<proteinExistence type="predicted"/>
<protein>
    <submittedName>
        <fullName evidence="2">Uncharacterized protein</fullName>
    </submittedName>
</protein>
<accession>A0ABS4YT99</accession>
<dbReference type="Proteomes" id="UP000711614">
    <property type="component" value="Unassembled WGS sequence"/>
</dbReference>
<gene>
    <name evidence="2" type="ORF">JOF48_000830</name>
</gene>
<evidence type="ECO:0000313" key="2">
    <source>
        <dbReference type="EMBL" id="MBP2412031.1"/>
    </source>
</evidence>
<keyword evidence="3" id="KW-1185">Reference proteome</keyword>
<evidence type="ECO:0000256" key="1">
    <source>
        <dbReference type="SAM" id="MobiDB-lite"/>
    </source>
</evidence>
<dbReference type="RefSeq" id="WP_209677563.1">
    <property type="nucleotide sequence ID" value="NZ_JAGIOI010000001.1"/>
</dbReference>
<feature type="region of interest" description="Disordered" evidence="1">
    <location>
        <begin position="1"/>
        <end position="20"/>
    </location>
</feature>
<evidence type="ECO:0000313" key="3">
    <source>
        <dbReference type="Proteomes" id="UP000711614"/>
    </source>
</evidence>
<comment type="caution">
    <text evidence="2">The sequence shown here is derived from an EMBL/GenBank/DDBJ whole genome shotgun (WGS) entry which is preliminary data.</text>
</comment>
<dbReference type="EMBL" id="JAGIOI010000001">
    <property type="protein sequence ID" value="MBP2412031.1"/>
    <property type="molecule type" value="Genomic_DNA"/>
</dbReference>
<name>A0ABS4YT99_9MICC</name>
<reference evidence="2 3" key="1">
    <citation type="submission" date="2021-03" db="EMBL/GenBank/DDBJ databases">
        <title>Sequencing the genomes of 1000 actinobacteria strains.</title>
        <authorList>
            <person name="Klenk H.-P."/>
        </authorList>
    </citation>
    <scope>NUCLEOTIDE SEQUENCE [LARGE SCALE GENOMIC DNA]</scope>
    <source>
        <strain evidence="2 3">DSM 16005</strain>
    </source>
</reference>
<sequence>MRIHASLAESARRQATASPEDWEATYRQMVLYDLATDIELGFFLAYYRNFAVPSIAATLQRNGEIIERP</sequence>